<gene>
    <name evidence="14" type="ORF">PC_RS09105</name>
</gene>
<protein>
    <recommendedName>
        <fullName evidence="10">General secretion pathway protein F</fullName>
    </recommendedName>
</protein>
<keyword evidence="7 11" id="KW-0812">Transmembrane</keyword>
<dbReference type="OrthoDB" id="9805682at2"/>
<dbReference type="Gene3D" id="1.20.81.30">
    <property type="entry name" value="Type II secretion system (T2SS), domain F"/>
    <property type="match status" value="2"/>
</dbReference>
<evidence type="ECO:0000256" key="4">
    <source>
        <dbReference type="ARBA" id="ARBA00022448"/>
    </source>
</evidence>
<keyword evidence="5" id="KW-1003">Cell membrane</keyword>
<evidence type="ECO:0000256" key="9">
    <source>
        <dbReference type="ARBA" id="ARBA00023136"/>
    </source>
</evidence>
<feature type="domain" description="Type II secretion system protein GspF" evidence="13">
    <location>
        <begin position="62"/>
        <end position="185"/>
    </location>
</feature>
<evidence type="ECO:0000256" key="5">
    <source>
        <dbReference type="ARBA" id="ARBA00022475"/>
    </source>
</evidence>
<keyword evidence="9 12" id="KW-0472">Membrane</keyword>
<dbReference type="PANTHER" id="PTHR30012:SF0">
    <property type="entry name" value="TYPE II SECRETION SYSTEM PROTEIN F-RELATED"/>
    <property type="match status" value="1"/>
</dbReference>
<comment type="function">
    <text evidence="1">Component of the type II secretion system inner membrane complex required for the energy-dependent secretion of extracellular factors such as proteases and toxins from the periplasm.</text>
</comment>
<dbReference type="GO" id="GO:0009306">
    <property type="term" value="P:protein secretion"/>
    <property type="evidence" value="ECO:0007669"/>
    <property type="project" value="InterPro"/>
</dbReference>
<dbReference type="InterPro" id="IPR018076">
    <property type="entry name" value="T2SS_GspF_dom"/>
</dbReference>
<dbReference type="InterPro" id="IPR042094">
    <property type="entry name" value="T2SS_GspF_sf"/>
</dbReference>
<dbReference type="InterPro" id="IPR003004">
    <property type="entry name" value="GspF/PilC"/>
</dbReference>
<comment type="subcellular location">
    <subcellularLocation>
        <location evidence="2">Cell inner membrane</location>
        <topology evidence="2">Multi-pass membrane protein</topology>
    </subcellularLocation>
    <subcellularLocation>
        <location evidence="11">Cell membrane</location>
        <topology evidence="11">Multi-pass membrane protein</topology>
    </subcellularLocation>
</comment>
<dbReference type="PANTHER" id="PTHR30012">
    <property type="entry name" value="GENERAL SECRETION PATHWAY PROTEIN"/>
    <property type="match status" value="1"/>
</dbReference>
<dbReference type="KEGG" id="pcu:PC_RS09105"/>
<evidence type="ECO:0000256" key="1">
    <source>
        <dbReference type="ARBA" id="ARBA00002684"/>
    </source>
</evidence>
<dbReference type="eggNOG" id="COG1459">
    <property type="taxonomic scope" value="Bacteria"/>
</dbReference>
<dbReference type="Pfam" id="PF00482">
    <property type="entry name" value="T2SSF"/>
    <property type="match status" value="2"/>
</dbReference>
<dbReference type="GO" id="GO:0005886">
    <property type="term" value="C:plasma membrane"/>
    <property type="evidence" value="ECO:0007669"/>
    <property type="project" value="UniProtKB-SubCell"/>
</dbReference>
<evidence type="ECO:0000256" key="2">
    <source>
        <dbReference type="ARBA" id="ARBA00004429"/>
    </source>
</evidence>
<dbReference type="Proteomes" id="UP000000529">
    <property type="component" value="Chromosome"/>
</dbReference>
<dbReference type="InterPro" id="IPR001992">
    <property type="entry name" value="T2SS_GspF/T4SS_PilC_CS"/>
</dbReference>
<proteinExistence type="inferred from homology"/>
<dbReference type="EMBL" id="BX908798">
    <property type="protein sequence ID" value="CAF24620.1"/>
    <property type="molecule type" value="Genomic_DNA"/>
</dbReference>
<keyword evidence="6" id="KW-0997">Cell inner membrane</keyword>
<accession>Q6M9X9</accession>
<evidence type="ECO:0000256" key="8">
    <source>
        <dbReference type="ARBA" id="ARBA00022989"/>
    </source>
</evidence>
<keyword evidence="15" id="KW-1185">Reference proteome</keyword>
<name>Q6M9X9_PARUW</name>
<feature type="transmembrane region" description="Helical" evidence="12">
    <location>
        <begin position="214"/>
        <end position="232"/>
    </location>
</feature>
<evidence type="ECO:0000256" key="7">
    <source>
        <dbReference type="ARBA" id="ARBA00022692"/>
    </source>
</evidence>
<sequence>MPLYQYQYVDEKKKRRTGVIEAISERDAKEKLRDQGLLITQIQTKSKINGKQNLKGEALLAFTVQLSQLVNAGIPLYESLIAIEEQSRGESFHRVVLSLCEQIRTGMSLSGAMATYSESFDQLYCGMVAAGEAVGMLGPILEKLTQLLAKQMKLKKQITTAMIYPCILGGFSLLIITLLLGFVVPSLEGIFAERKLNAFTNAILGLSHFFRNYWWLYLPAFVAGTVFVIWKFRSSEGKLWMEKTLLRIPVINTLVIQTAVARFCRTMGTLLQGGLNMIESLRISRGVMHNVVLEKEIQQAEAKIIEGHSLSQELGKSKYIPPLVSKMLAVGEESGTSIVMLSRIADMYEQEIEKTLDRVMALAQPVILIVMGLVIGTVLLAIMLPLTDVSSFSAG</sequence>
<evidence type="ECO:0000256" key="12">
    <source>
        <dbReference type="SAM" id="Phobius"/>
    </source>
</evidence>
<dbReference type="AlphaFoldDB" id="Q6M9X9"/>
<dbReference type="PRINTS" id="PR00812">
    <property type="entry name" value="BCTERIALGSPF"/>
</dbReference>
<dbReference type="PROSITE" id="PS00874">
    <property type="entry name" value="T2SP_F"/>
    <property type="match status" value="1"/>
</dbReference>
<evidence type="ECO:0000256" key="11">
    <source>
        <dbReference type="RuleBase" id="RU003923"/>
    </source>
</evidence>
<feature type="domain" description="Type II secretion system protein GspF" evidence="13">
    <location>
        <begin position="263"/>
        <end position="385"/>
    </location>
</feature>
<dbReference type="HOGENOM" id="CLU_035032_2_1_0"/>
<dbReference type="RefSeq" id="WP_011176441.1">
    <property type="nucleotide sequence ID" value="NC_005861.2"/>
</dbReference>
<evidence type="ECO:0000313" key="14">
    <source>
        <dbReference type="EMBL" id="CAF24620.1"/>
    </source>
</evidence>
<evidence type="ECO:0000313" key="15">
    <source>
        <dbReference type="Proteomes" id="UP000000529"/>
    </source>
</evidence>
<evidence type="ECO:0000256" key="3">
    <source>
        <dbReference type="ARBA" id="ARBA00005745"/>
    </source>
</evidence>
<evidence type="ECO:0000256" key="10">
    <source>
        <dbReference type="ARBA" id="ARBA00030750"/>
    </source>
</evidence>
<evidence type="ECO:0000256" key="6">
    <source>
        <dbReference type="ARBA" id="ARBA00022519"/>
    </source>
</evidence>
<organism evidence="14 15">
    <name type="scientific">Protochlamydia amoebophila (strain UWE25)</name>
    <dbReference type="NCBI Taxonomy" id="264201"/>
    <lineage>
        <taxon>Bacteria</taxon>
        <taxon>Pseudomonadati</taxon>
        <taxon>Chlamydiota</taxon>
        <taxon>Chlamydiia</taxon>
        <taxon>Parachlamydiales</taxon>
        <taxon>Parachlamydiaceae</taxon>
        <taxon>Candidatus Protochlamydia</taxon>
    </lineage>
</organism>
<keyword evidence="8 12" id="KW-1133">Transmembrane helix</keyword>
<comment type="similarity">
    <text evidence="3 11">Belongs to the GSP F family.</text>
</comment>
<evidence type="ECO:0000259" key="13">
    <source>
        <dbReference type="Pfam" id="PF00482"/>
    </source>
</evidence>
<dbReference type="FunFam" id="1.20.81.30:FF:000001">
    <property type="entry name" value="Type II secretion system protein F"/>
    <property type="match status" value="1"/>
</dbReference>
<keyword evidence="4 11" id="KW-0813">Transport</keyword>
<dbReference type="STRING" id="264201.pc1896"/>
<reference evidence="14 15" key="1">
    <citation type="journal article" date="2004" name="Science">
        <title>Illuminating the evolutionary history of chlamydiae.</title>
        <authorList>
            <person name="Horn M."/>
            <person name="Collingro A."/>
            <person name="Schmitz-Esser S."/>
            <person name="Beier C.L."/>
            <person name="Purkhold U."/>
            <person name="Fartmann B."/>
            <person name="Brandt P."/>
            <person name="Nyakatura G.J."/>
            <person name="Droege M."/>
            <person name="Frishman D."/>
            <person name="Rattei T."/>
            <person name="Mewes H."/>
            <person name="Wagner M."/>
        </authorList>
    </citation>
    <scope>NUCLEOTIDE SEQUENCE [LARGE SCALE GENOMIC DNA]</scope>
    <source>
        <strain evidence="14 15">UWE25</strain>
    </source>
</reference>
<feature type="transmembrane region" description="Helical" evidence="12">
    <location>
        <begin position="366"/>
        <end position="386"/>
    </location>
</feature>
<feature type="transmembrane region" description="Helical" evidence="12">
    <location>
        <begin position="161"/>
        <end position="184"/>
    </location>
</feature>